<keyword evidence="3" id="KW-1185">Reference proteome</keyword>
<dbReference type="AlphaFoldDB" id="A0A4S4MRS2"/>
<comment type="caution">
    <text evidence="2">The sequence shown here is derived from an EMBL/GenBank/DDBJ whole genome shotgun (WGS) entry which is preliminary data.</text>
</comment>
<evidence type="ECO:0000313" key="2">
    <source>
        <dbReference type="EMBL" id="THH28107.1"/>
    </source>
</evidence>
<evidence type="ECO:0000313" key="3">
    <source>
        <dbReference type="Proteomes" id="UP000308730"/>
    </source>
</evidence>
<accession>A0A4S4MRS2</accession>
<evidence type="ECO:0000256" key="1">
    <source>
        <dbReference type="SAM" id="MobiDB-lite"/>
    </source>
</evidence>
<sequence>MSLTSSEISEDLPSHSSPSLDAFVSGALIDDPHLGRPLPETPENQLVPSESATPMNDPHLTPSPDMSIVATTRGASTPRLPIELCERIMDFFMYLPNPDGFPHNDLTSLAAFALFSRQHLLSFTAFLSSRPDLCTRVVHINLWGYSDSGSTERQDDSWVSSAPLMLPALPNLKSLRFRDINFSHQHAIFDKAFAKFKHTSNIESVHFKEYRDVSSITFARFIRLTHVLGAEDIQFETCTFNDDVSDRLGAVPRNIRPTNWWHEHLWSRIHQTFCYVVSVPKTLIPDWITLNKSFRGAFIIVDLGGHEIELFEYSAGPRLLLWATAASKFASINASPKFAATTEAILSTWSNALYALRSCTFKRITLNLQSFGIAWNWDEHTPNTWKAVDNVLSQYYPDLQRLDVTLPKFDPYPPPDHVLSSRYGCVDLIQGSLLPIMWQKNVVRWRCHDEDCRCFTSAPWDTLRKTPTSLPTISSIWDMSEWSVCSFPALKDITAITYDTPSYLTNQYDNTYDAPLQPTHTPILERLT</sequence>
<dbReference type="Proteomes" id="UP000308730">
    <property type="component" value="Unassembled WGS sequence"/>
</dbReference>
<protein>
    <submittedName>
        <fullName evidence="2">Uncharacterized protein</fullName>
    </submittedName>
</protein>
<feature type="region of interest" description="Disordered" evidence="1">
    <location>
        <begin position="31"/>
        <end position="66"/>
    </location>
</feature>
<reference evidence="2 3" key="1">
    <citation type="submission" date="2019-02" db="EMBL/GenBank/DDBJ databases">
        <title>Genome sequencing of the rare red list fungi Antrodiella citrinella (Flaviporus citrinellus).</title>
        <authorList>
            <person name="Buettner E."/>
            <person name="Kellner H."/>
        </authorList>
    </citation>
    <scope>NUCLEOTIDE SEQUENCE [LARGE SCALE GENOMIC DNA]</scope>
    <source>
        <strain evidence="2 3">DSM 108506</strain>
    </source>
</reference>
<feature type="compositionally biased region" description="Polar residues" evidence="1">
    <location>
        <begin position="42"/>
        <end position="54"/>
    </location>
</feature>
<name>A0A4S4MRS2_9APHY</name>
<proteinExistence type="predicted"/>
<gene>
    <name evidence="2" type="ORF">EUX98_g6090</name>
</gene>
<organism evidence="2 3">
    <name type="scientific">Antrodiella citrinella</name>
    <dbReference type="NCBI Taxonomy" id="2447956"/>
    <lineage>
        <taxon>Eukaryota</taxon>
        <taxon>Fungi</taxon>
        <taxon>Dikarya</taxon>
        <taxon>Basidiomycota</taxon>
        <taxon>Agaricomycotina</taxon>
        <taxon>Agaricomycetes</taxon>
        <taxon>Polyporales</taxon>
        <taxon>Steccherinaceae</taxon>
        <taxon>Antrodiella</taxon>
    </lineage>
</organism>
<dbReference type="EMBL" id="SGPM01000202">
    <property type="protein sequence ID" value="THH28107.1"/>
    <property type="molecule type" value="Genomic_DNA"/>
</dbReference>